<dbReference type="GO" id="GO:0045503">
    <property type="term" value="F:dynein light chain binding"/>
    <property type="evidence" value="ECO:0007669"/>
    <property type="project" value="TreeGrafter"/>
</dbReference>
<reference evidence="4 5" key="1">
    <citation type="submission" date="2019-07" db="EMBL/GenBank/DDBJ databases">
        <title>Draft genome assembly of a fouling barnacle, Amphibalanus amphitrite (Darwin, 1854): The first reference genome for Thecostraca.</title>
        <authorList>
            <person name="Kim W."/>
        </authorList>
    </citation>
    <scope>NUCLEOTIDE SEQUENCE [LARGE SCALE GENOMIC DNA]</scope>
    <source>
        <strain evidence="4">SNU_AA5</strain>
        <tissue evidence="4">Soma without cirri and trophi</tissue>
    </source>
</reference>
<keyword evidence="3" id="KW-0677">Repeat</keyword>
<dbReference type="GO" id="GO:0005868">
    <property type="term" value="C:cytoplasmic dynein complex"/>
    <property type="evidence" value="ECO:0007669"/>
    <property type="project" value="TreeGrafter"/>
</dbReference>
<gene>
    <name evidence="4" type="primary">Wdr34_0</name>
    <name evidence="4" type="ORF">FJT64_010644</name>
</gene>
<accession>A0A6A4VDG8</accession>
<dbReference type="InterPro" id="IPR015943">
    <property type="entry name" value="WD40/YVTN_repeat-like_dom_sf"/>
</dbReference>
<evidence type="ECO:0000256" key="2">
    <source>
        <dbReference type="ARBA" id="ARBA00022574"/>
    </source>
</evidence>
<dbReference type="SUPFAM" id="SSF50978">
    <property type="entry name" value="WD40 repeat-like"/>
    <property type="match status" value="1"/>
</dbReference>
<dbReference type="OrthoDB" id="445052at2759"/>
<proteinExistence type="predicted"/>
<comment type="caution">
    <text evidence="4">The sequence shown here is derived from an EMBL/GenBank/DDBJ whole genome shotgun (WGS) entry which is preliminary data.</text>
</comment>
<evidence type="ECO:0000313" key="5">
    <source>
        <dbReference type="Proteomes" id="UP000440578"/>
    </source>
</evidence>
<dbReference type="GO" id="GO:0042073">
    <property type="term" value="P:intraciliary transport"/>
    <property type="evidence" value="ECO:0007669"/>
    <property type="project" value="TreeGrafter"/>
</dbReference>
<dbReference type="InterPro" id="IPR036322">
    <property type="entry name" value="WD40_repeat_dom_sf"/>
</dbReference>
<keyword evidence="1" id="KW-0963">Cytoplasm</keyword>
<dbReference type="Gene3D" id="2.130.10.10">
    <property type="entry name" value="YVTN repeat-like/Quinoprotein amine dehydrogenase"/>
    <property type="match status" value="1"/>
</dbReference>
<evidence type="ECO:0000313" key="4">
    <source>
        <dbReference type="EMBL" id="KAF0291189.1"/>
    </source>
</evidence>
<evidence type="ECO:0000256" key="3">
    <source>
        <dbReference type="ARBA" id="ARBA00022737"/>
    </source>
</evidence>
<sequence>MRPSAALGRPARARADSEAGLTALAFVTTTRTQFTIGSSGGGVFLCSFASEVPIRRPMTLRLHPAAMTGERTEGHPEPGDVDVRAAPRPGADAAVLKVPQNIFISAGSDNEVRVYNTLQISPLLSISLEAEVTAAALSPSRPLVVFVTTGSGEQHLFDFTRRGAPLHTMRLHEKPLVVTALRLNDKQPSLLATGDAKGAVHVWSLATEYVSPKTHELAEINRLGGVQTDG</sequence>
<keyword evidence="2" id="KW-0853">WD repeat</keyword>
<dbReference type="InterPro" id="IPR050687">
    <property type="entry name" value="Dynein_IC"/>
</dbReference>
<dbReference type="GO" id="GO:0045504">
    <property type="term" value="F:dynein heavy chain binding"/>
    <property type="evidence" value="ECO:0007669"/>
    <property type="project" value="TreeGrafter"/>
</dbReference>
<keyword evidence="5" id="KW-1185">Reference proteome</keyword>
<dbReference type="PANTHER" id="PTHR12442">
    <property type="entry name" value="DYNEIN INTERMEDIATE CHAIN"/>
    <property type="match status" value="1"/>
</dbReference>
<dbReference type="GO" id="GO:0097014">
    <property type="term" value="C:ciliary plasm"/>
    <property type="evidence" value="ECO:0007669"/>
    <property type="project" value="TreeGrafter"/>
</dbReference>
<name>A0A6A4VDG8_AMPAM</name>
<protein>
    <submittedName>
        <fullName evidence="4">WD repeat-containing protein 34</fullName>
    </submittedName>
</protein>
<dbReference type="AlphaFoldDB" id="A0A6A4VDG8"/>
<organism evidence="4 5">
    <name type="scientific">Amphibalanus amphitrite</name>
    <name type="common">Striped barnacle</name>
    <name type="synonym">Balanus amphitrite</name>
    <dbReference type="NCBI Taxonomy" id="1232801"/>
    <lineage>
        <taxon>Eukaryota</taxon>
        <taxon>Metazoa</taxon>
        <taxon>Ecdysozoa</taxon>
        <taxon>Arthropoda</taxon>
        <taxon>Crustacea</taxon>
        <taxon>Multicrustacea</taxon>
        <taxon>Cirripedia</taxon>
        <taxon>Thoracica</taxon>
        <taxon>Thoracicalcarea</taxon>
        <taxon>Balanomorpha</taxon>
        <taxon>Balanoidea</taxon>
        <taxon>Balanidae</taxon>
        <taxon>Amphibalaninae</taxon>
        <taxon>Amphibalanus</taxon>
    </lineage>
</organism>
<dbReference type="PANTHER" id="PTHR12442:SF26">
    <property type="entry name" value="CYTOPLASMIC DYNEIN 2 INTERMEDIATE CHAIN 2"/>
    <property type="match status" value="1"/>
</dbReference>
<dbReference type="Proteomes" id="UP000440578">
    <property type="component" value="Unassembled WGS sequence"/>
</dbReference>
<dbReference type="EMBL" id="VIIS01001900">
    <property type="protein sequence ID" value="KAF0291189.1"/>
    <property type="molecule type" value="Genomic_DNA"/>
</dbReference>
<evidence type="ECO:0000256" key="1">
    <source>
        <dbReference type="ARBA" id="ARBA00022490"/>
    </source>
</evidence>